<dbReference type="GeneID" id="31015377"/>
<evidence type="ECO:0000313" key="3">
    <source>
        <dbReference type="Proteomes" id="UP000183809"/>
    </source>
</evidence>
<feature type="transmembrane region" description="Helical" evidence="1">
    <location>
        <begin position="26"/>
        <end position="47"/>
    </location>
</feature>
<name>A0A1J9QVY1_9PEZI</name>
<sequence>MAFEFLAPILTPTALATVQRDPSLLGILLAVLFGLGLLVGLSVFIHYRTEKDNGTWKGWGIPFWPKKKAKKQGFRKLGGK</sequence>
<evidence type="ECO:0000313" key="2">
    <source>
        <dbReference type="EMBL" id="OJD32576.1"/>
    </source>
</evidence>
<dbReference type="EMBL" id="MNUE01000037">
    <property type="protein sequence ID" value="OJD32576.1"/>
    <property type="molecule type" value="Genomic_DNA"/>
</dbReference>
<gene>
    <name evidence="2" type="ORF">BKCO1_3700024</name>
</gene>
<dbReference type="Proteomes" id="UP000183809">
    <property type="component" value="Unassembled WGS sequence"/>
</dbReference>
<dbReference type="OrthoDB" id="3943049at2759"/>
<proteinExistence type="predicted"/>
<comment type="caution">
    <text evidence="2">The sequence shown here is derived from an EMBL/GenBank/DDBJ whole genome shotgun (WGS) entry which is preliminary data.</text>
</comment>
<dbReference type="RefSeq" id="XP_020128836.1">
    <property type="nucleotide sequence ID" value="XM_020275116.1"/>
</dbReference>
<keyword evidence="1" id="KW-0812">Transmembrane</keyword>
<dbReference type="AlphaFoldDB" id="A0A1J9QVY1"/>
<reference evidence="2 3" key="1">
    <citation type="submission" date="2016-10" db="EMBL/GenBank/DDBJ databases">
        <title>Proteomics and genomics reveal pathogen-plant mechanisms compatible with a hemibiotrophic lifestyle of Diplodia corticola.</title>
        <authorList>
            <person name="Fernandes I."/>
            <person name="De Jonge R."/>
            <person name="Van De Peer Y."/>
            <person name="Devreese B."/>
            <person name="Alves A."/>
            <person name="Esteves A.C."/>
        </authorList>
    </citation>
    <scope>NUCLEOTIDE SEQUENCE [LARGE SCALE GENOMIC DNA]</scope>
    <source>
        <strain evidence="2 3">CBS 112549</strain>
    </source>
</reference>
<keyword evidence="1" id="KW-1133">Transmembrane helix</keyword>
<keyword evidence="1" id="KW-0472">Membrane</keyword>
<protein>
    <submittedName>
        <fullName evidence="2">Uncharacterized protein</fullName>
    </submittedName>
</protein>
<keyword evidence="3" id="KW-1185">Reference proteome</keyword>
<evidence type="ECO:0000256" key="1">
    <source>
        <dbReference type="SAM" id="Phobius"/>
    </source>
</evidence>
<organism evidence="2 3">
    <name type="scientific">Diplodia corticola</name>
    <dbReference type="NCBI Taxonomy" id="236234"/>
    <lineage>
        <taxon>Eukaryota</taxon>
        <taxon>Fungi</taxon>
        <taxon>Dikarya</taxon>
        <taxon>Ascomycota</taxon>
        <taxon>Pezizomycotina</taxon>
        <taxon>Dothideomycetes</taxon>
        <taxon>Dothideomycetes incertae sedis</taxon>
        <taxon>Botryosphaeriales</taxon>
        <taxon>Botryosphaeriaceae</taxon>
        <taxon>Diplodia</taxon>
    </lineage>
</organism>
<accession>A0A1J9QVY1</accession>